<protein>
    <submittedName>
        <fullName evidence="1">Orf1629</fullName>
    </submittedName>
</protein>
<evidence type="ECO:0000313" key="1">
    <source>
        <dbReference type="EMBL" id="AEB00290.1"/>
    </source>
</evidence>
<dbReference type="KEGG" id="vg:10722883"/>
<dbReference type="GeneID" id="10722883"/>
<reference evidence="1 2" key="1">
    <citation type="journal article" date="2011" name="Arch. Virol.">
        <title>Genomic sequencing and analysis of Clostera anachoreta granulovirus.</title>
        <authorList>
            <person name="Liang Z."/>
            <person name="Zhang X."/>
            <person name="Yin X."/>
            <person name="Cao S."/>
            <person name="Xu F."/>
        </authorList>
    </citation>
    <scope>NUCLEOTIDE SEQUENCE [LARGE SCALE GENOMIC DNA]</scope>
    <source>
        <strain evidence="1">ClanGV-HBHN</strain>
    </source>
</reference>
<name>F4ZKM9_9BBAC</name>
<dbReference type="OrthoDB" id="28204at10239"/>
<dbReference type="Proteomes" id="UP000203549">
    <property type="component" value="Segment"/>
</dbReference>
<sequence>MDLFGFIKAANFKGDARELVKLMKWNVSLKKKLNEQTGDVVTLTTDEVVEFLESVHQLINKIRLSVGTTQTAAVEIKSVDTEHERLDPYKTEIEVTQMSPKRLKLVDRVDDTSANSISKFVDVDHVKIVNTENISNV</sequence>
<dbReference type="RefSeq" id="YP_004376210.1">
    <property type="nucleotide sequence ID" value="NC_015398.1"/>
</dbReference>
<organism evidence="1 2">
    <name type="scientific">Clostera anachoreta granulovirus</name>
    <dbReference type="NCBI Taxonomy" id="283675"/>
    <lineage>
        <taxon>Viruses</taxon>
        <taxon>Viruses incertae sedis</taxon>
        <taxon>Naldaviricetes</taxon>
        <taxon>Lefavirales</taxon>
        <taxon>Baculoviridae</taxon>
        <taxon>Betabaculovirus</taxon>
        <taxon>Betabaculovirus clanachoretae</taxon>
    </lineage>
</organism>
<accession>F4ZKM9</accession>
<proteinExistence type="predicted"/>
<keyword evidence="2" id="KW-1185">Reference proteome</keyword>
<evidence type="ECO:0000313" key="2">
    <source>
        <dbReference type="Proteomes" id="UP000203549"/>
    </source>
</evidence>
<dbReference type="EMBL" id="HQ116624">
    <property type="protein sequence ID" value="AEB00290.1"/>
    <property type="molecule type" value="Genomic_DNA"/>
</dbReference>